<protein>
    <submittedName>
        <fullName evidence="1">Uncharacterized protein</fullName>
    </submittedName>
</protein>
<sequence length="157" mass="16901">MPESPNNEGGGVVKIIVSSDGNPVKDTVQFFSIETRKDINRVSSARLVIADGYVAEQDFPVSNSGEFTPGKEINIELGYESQADTVFEGIVVKQVISINDDAPQLVVECRDKAAAMTVERKNANYVDKSDSDIIKTLIGNAPGLTARWMTAVAPIPS</sequence>
<dbReference type="SUPFAM" id="SSF69279">
    <property type="entry name" value="Phage tail proteins"/>
    <property type="match status" value="1"/>
</dbReference>
<dbReference type="EMBL" id="MTKP01000104">
    <property type="protein sequence ID" value="RWX48857.1"/>
    <property type="molecule type" value="Genomic_DNA"/>
</dbReference>
<gene>
    <name evidence="1" type="ORF">VT98_11045</name>
</gene>
<feature type="non-terminal residue" evidence="1">
    <location>
        <position position="157"/>
    </location>
</feature>
<evidence type="ECO:0000313" key="1">
    <source>
        <dbReference type="EMBL" id="RWX48857.1"/>
    </source>
</evidence>
<accession>A0A444J725</accession>
<dbReference type="AlphaFoldDB" id="A0A444J725"/>
<organism evidence="1 2">
    <name type="scientific">Candidatus Electrothrix communis</name>
    <dbReference type="NCBI Taxonomy" id="1859133"/>
    <lineage>
        <taxon>Bacteria</taxon>
        <taxon>Pseudomonadati</taxon>
        <taxon>Thermodesulfobacteriota</taxon>
        <taxon>Desulfobulbia</taxon>
        <taxon>Desulfobulbales</taxon>
        <taxon>Desulfobulbaceae</taxon>
        <taxon>Candidatus Electrothrix</taxon>
    </lineage>
</organism>
<proteinExistence type="predicted"/>
<reference evidence="1 2" key="1">
    <citation type="submission" date="2017-01" db="EMBL/GenBank/DDBJ databases">
        <title>The cable genome- insights into the physiology and evolution of filamentous bacteria capable of sulfide oxidation via long distance electron transfer.</title>
        <authorList>
            <person name="Schreiber L."/>
            <person name="Bjerg J.T."/>
            <person name="Boggild A."/>
            <person name="Van De Vossenberg J."/>
            <person name="Meysman F."/>
            <person name="Nielsen L.P."/>
            <person name="Schramm A."/>
            <person name="Kjeldsen K.U."/>
        </authorList>
    </citation>
    <scope>NUCLEOTIDE SEQUENCE [LARGE SCALE GENOMIC DNA]</scope>
    <source>
        <strain evidence="1">A1</strain>
    </source>
</reference>
<comment type="caution">
    <text evidence="1">The sequence shown here is derived from an EMBL/GenBank/DDBJ whole genome shotgun (WGS) entry which is preliminary data.</text>
</comment>
<keyword evidence="2" id="KW-1185">Reference proteome</keyword>
<name>A0A444J725_9BACT</name>
<evidence type="ECO:0000313" key="2">
    <source>
        <dbReference type="Proteomes" id="UP000288086"/>
    </source>
</evidence>
<dbReference type="Proteomes" id="UP000288086">
    <property type="component" value="Unassembled WGS sequence"/>
</dbReference>